<protein>
    <submittedName>
        <fullName evidence="1">Uncharacterized protein</fullName>
    </submittedName>
</protein>
<name>A0ABU5MVE6_9BACT</name>
<sequence length="264" mass="30835">MIRKFNYTDRIKIKRTDLRVSVTYIGGIPHLDADITIDTYKDDLPHDAAIYVEAYHRTKYNRFSYGTVSNILPPDNRALDAFTPADLQDIRFRVKIVDESAMHGKILALAEGVSAISEEERTANRMSLIGVNEEDLGNRIWELDLEASDMPWLKVNSKIPNVQTLLRSDDMFFCAVYPEIVRQILSYILIYCEEDYTLQDPDPNDETPDWQYRWLLYGKTLCNEKWPRKDLNEELSIEWIEKSVDGFCRNQRIMQRISGLLELD</sequence>
<comment type="caution">
    <text evidence="1">The sequence shown here is derived from an EMBL/GenBank/DDBJ whole genome shotgun (WGS) entry which is preliminary data.</text>
</comment>
<dbReference type="EMBL" id="JARVCO010000007">
    <property type="protein sequence ID" value="MDZ8118204.1"/>
    <property type="molecule type" value="Genomic_DNA"/>
</dbReference>
<dbReference type="Proteomes" id="UP001290861">
    <property type="component" value="Unassembled WGS sequence"/>
</dbReference>
<proteinExistence type="predicted"/>
<dbReference type="RefSeq" id="WP_322608002.1">
    <property type="nucleotide sequence ID" value="NZ_JARVCO010000007.1"/>
</dbReference>
<evidence type="ECO:0000313" key="1">
    <source>
        <dbReference type="EMBL" id="MDZ8118204.1"/>
    </source>
</evidence>
<evidence type="ECO:0000313" key="2">
    <source>
        <dbReference type="Proteomes" id="UP001290861"/>
    </source>
</evidence>
<keyword evidence="2" id="KW-1185">Reference proteome</keyword>
<reference evidence="1 2" key="1">
    <citation type="journal article" date="2024" name="Appl. Environ. Microbiol.">
        <title>Pontiella agarivorans sp. nov., a novel marine anaerobic bacterium capable of degrading macroalgal polysaccharides and fixing nitrogen.</title>
        <authorList>
            <person name="Liu N."/>
            <person name="Kivenson V."/>
            <person name="Peng X."/>
            <person name="Cui Z."/>
            <person name="Lankiewicz T.S."/>
            <person name="Gosselin K.M."/>
            <person name="English C.J."/>
            <person name="Blair E.M."/>
            <person name="O'Malley M.A."/>
            <person name="Valentine D.L."/>
        </authorList>
    </citation>
    <scope>NUCLEOTIDE SEQUENCE [LARGE SCALE GENOMIC DNA]</scope>
    <source>
        <strain evidence="1 2">NLcol2</strain>
    </source>
</reference>
<accession>A0ABU5MVE6</accession>
<gene>
    <name evidence="1" type="ORF">P9H32_06135</name>
</gene>
<organism evidence="1 2">
    <name type="scientific">Pontiella agarivorans</name>
    <dbReference type="NCBI Taxonomy" id="3038953"/>
    <lineage>
        <taxon>Bacteria</taxon>
        <taxon>Pseudomonadati</taxon>
        <taxon>Kiritimatiellota</taxon>
        <taxon>Kiritimatiellia</taxon>
        <taxon>Kiritimatiellales</taxon>
        <taxon>Pontiellaceae</taxon>
        <taxon>Pontiella</taxon>
    </lineage>
</organism>